<sequence length="651" mass="72482">MDHDVLERSISADITAQIHAAGRMSYKFTEEEDRSDDNCLICINRVIHLPGNAFANLFGRTLWIRISVGDKQLYLDEGEILKPFNSLVFNSFANLSGLARSDEIDIQIYSWDVMSSWYRVGRTSIRLGDLVKRPFRSLLLQLDNGDFMVKKSLNVPTELHINVIRTPVGWPAPMESPYNDVSRFDKHVMIITRGTRGDVQPFVALAIGLAEQRNWLVTICTELAYKDFIMSHSRKLSRGGIRFRPSGGDTSAKVSRDFFRWALHSRSVMIQTMILARTEAEFFTSEPIVFWWAELLQPSAIIYGFTMASIAMILSEKLNIPMLGFILQPTVIPSSQYPPLESLSQNAIPLMIEDTILSHGFIGTLKSYLDYPTLTALRRRRGLAPTSKSWNHILEQSSPIVVPINEVAFGGRPNDWPSSVVLTDFIYLTSDVVELEPNLVSFLDKAKADSCPVVVIGFSSMPIPREDITKIVIRLAEQCQRKPRIVSLLGDSIMQTLCSRSQAQLDELISKNIVFQARGAPFNKLFERADCVVIHGGLGATSEAMRASIPIICTGVLLMDQRFWGNRCKAIGIAPDMKHISAFTSACVSQVDDALAPDNGFLVAARQFGPRIQAPLDPSGVTVNVRTIAQMLKTAVPIKTKLCKSEDAVAG</sequence>
<evidence type="ECO:0000313" key="2">
    <source>
        <dbReference type="EMBL" id="CRZ09473.1"/>
    </source>
</evidence>
<dbReference type="GO" id="GO:0005975">
    <property type="term" value="P:carbohydrate metabolic process"/>
    <property type="evidence" value="ECO:0007669"/>
    <property type="project" value="InterPro"/>
</dbReference>
<dbReference type="InterPro" id="IPR050426">
    <property type="entry name" value="Glycosyltransferase_28"/>
</dbReference>
<reference evidence="2" key="1">
    <citation type="submission" date="2015-04" db="EMBL/GenBank/DDBJ databases">
        <title>The genome sequence of the plant pathogenic Rhizarian Plasmodiophora brassicae reveals insights in its biotrophic life cycle and the origin of chitin synthesis.</title>
        <authorList>
            <person name="Schwelm A."/>
            <person name="Fogelqvist J."/>
            <person name="Knaust A."/>
            <person name="Julke S."/>
            <person name="Lilja T."/>
            <person name="Dhandapani V."/>
            <person name="Bonilla-Rosso G."/>
            <person name="Karlsson M."/>
            <person name="Shevchenko A."/>
            <person name="Choi S.R."/>
            <person name="Kim H.G."/>
            <person name="Park J.Y."/>
            <person name="Lim Y.P."/>
            <person name="Ludwig-Muller J."/>
            <person name="Dixelius C."/>
        </authorList>
    </citation>
    <scope>NUCLEOTIDE SEQUENCE</scope>
    <source>
        <tissue evidence="2">Potato root galls</tissue>
    </source>
</reference>
<dbReference type="AlphaFoldDB" id="A0A0H5R5R8"/>
<proteinExistence type="predicted"/>
<dbReference type="SUPFAM" id="SSF53756">
    <property type="entry name" value="UDP-Glycosyltransferase/glycogen phosphorylase"/>
    <property type="match status" value="1"/>
</dbReference>
<protein>
    <recommendedName>
        <fullName evidence="1">Glycosyltransferase family 28 N-terminal domain-containing protein</fullName>
    </recommendedName>
</protein>
<evidence type="ECO:0000259" key="1">
    <source>
        <dbReference type="Pfam" id="PF03033"/>
    </source>
</evidence>
<organism evidence="2">
    <name type="scientific">Spongospora subterranea</name>
    <dbReference type="NCBI Taxonomy" id="70186"/>
    <lineage>
        <taxon>Eukaryota</taxon>
        <taxon>Sar</taxon>
        <taxon>Rhizaria</taxon>
        <taxon>Endomyxa</taxon>
        <taxon>Phytomyxea</taxon>
        <taxon>Plasmodiophorida</taxon>
        <taxon>Plasmodiophoridae</taxon>
        <taxon>Spongospora</taxon>
    </lineage>
</organism>
<dbReference type="PANTHER" id="PTHR48050">
    <property type="entry name" value="STEROL 3-BETA-GLUCOSYLTRANSFERASE"/>
    <property type="match status" value="1"/>
</dbReference>
<dbReference type="Pfam" id="PF03033">
    <property type="entry name" value="Glyco_transf_28"/>
    <property type="match status" value="1"/>
</dbReference>
<dbReference type="EMBL" id="HACM01009031">
    <property type="protein sequence ID" value="CRZ09473.1"/>
    <property type="molecule type" value="Transcribed_RNA"/>
</dbReference>
<feature type="domain" description="Glycosyltransferase family 28 N-terminal" evidence="1">
    <location>
        <begin position="188"/>
        <end position="260"/>
    </location>
</feature>
<accession>A0A0H5R5R8</accession>
<name>A0A0H5R5R8_9EUKA</name>
<dbReference type="GO" id="GO:0016758">
    <property type="term" value="F:hexosyltransferase activity"/>
    <property type="evidence" value="ECO:0007669"/>
    <property type="project" value="InterPro"/>
</dbReference>
<dbReference type="InterPro" id="IPR004276">
    <property type="entry name" value="GlycoTrans_28_N"/>
</dbReference>
<dbReference type="Gene3D" id="3.40.50.2000">
    <property type="entry name" value="Glycogen Phosphorylase B"/>
    <property type="match status" value="2"/>
</dbReference>
<dbReference type="PANTHER" id="PTHR48050:SF13">
    <property type="entry name" value="STEROL 3-BETA-GLUCOSYLTRANSFERASE UGT80A2"/>
    <property type="match status" value="1"/>
</dbReference>